<keyword evidence="2" id="KW-0479">Metal-binding</keyword>
<dbReference type="GO" id="GO:0141166">
    <property type="term" value="P:chromosomal 5-methylcytosine DNA demethylation pathway"/>
    <property type="evidence" value="ECO:0007669"/>
    <property type="project" value="InterPro"/>
</dbReference>
<dbReference type="GO" id="GO:0051536">
    <property type="term" value="F:iron-sulfur cluster binding"/>
    <property type="evidence" value="ECO:0007669"/>
    <property type="project" value="UniProtKB-KW"/>
</dbReference>
<name>A0A6L2NER6_TANCI</name>
<evidence type="ECO:0000313" key="6">
    <source>
        <dbReference type="EMBL" id="GEU84738.1"/>
    </source>
</evidence>
<dbReference type="InterPro" id="IPR028925">
    <property type="entry name" value="RRM_DME"/>
</dbReference>
<dbReference type="PANTHER" id="PTHR46213">
    <property type="entry name" value="TRANSCRIPTIONAL ACTIVATOR DEMETER"/>
    <property type="match status" value="1"/>
</dbReference>
<dbReference type="GO" id="GO:0035514">
    <property type="term" value="F:DNA demethylase activity"/>
    <property type="evidence" value="ECO:0007669"/>
    <property type="project" value="InterPro"/>
</dbReference>
<dbReference type="EMBL" id="BKCJ010008960">
    <property type="protein sequence ID" value="GEU84738.1"/>
    <property type="molecule type" value="Genomic_DNA"/>
</dbReference>
<evidence type="ECO:0000259" key="5">
    <source>
        <dbReference type="Pfam" id="PF15628"/>
    </source>
</evidence>
<proteinExistence type="predicted"/>
<gene>
    <name evidence="6" type="ORF">Tci_056716</name>
</gene>
<keyword evidence="4" id="KW-0411">Iron-sulfur</keyword>
<evidence type="ECO:0000256" key="1">
    <source>
        <dbReference type="ARBA" id="ARBA00001966"/>
    </source>
</evidence>
<dbReference type="GO" id="GO:0046872">
    <property type="term" value="F:metal ion binding"/>
    <property type="evidence" value="ECO:0007669"/>
    <property type="project" value="UniProtKB-KW"/>
</dbReference>
<evidence type="ECO:0000256" key="4">
    <source>
        <dbReference type="ARBA" id="ARBA00023014"/>
    </source>
</evidence>
<feature type="domain" description="Demeter RRM-fold" evidence="5">
    <location>
        <begin position="183"/>
        <end position="282"/>
    </location>
</feature>
<dbReference type="Pfam" id="PF15628">
    <property type="entry name" value="RRM_DME"/>
    <property type="match status" value="1"/>
</dbReference>
<dbReference type="AlphaFoldDB" id="A0A6L2NER6"/>
<keyword evidence="3" id="KW-0408">Iron</keyword>
<protein>
    <submittedName>
        <fullName evidence="6">Transcriptional activator DEMETER-like</fullName>
    </submittedName>
</protein>
<reference evidence="6" key="1">
    <citation type="journal article" date="2019" name="Sci. Rep.">
        <title>Draft genome of Tanacetum cinerariifolium, the natural source of mosquito coil.</title>
        <authorList>
            <person name="Yamashiro T."/>
            <person name="Shiraishi A."/>
            <person name="Satake H."/>
            <person name="Nakayama K."/>
        </authorList>
    </citation>
    <scope>NUCLEOTIDE SEQUENCE</scope>
</reference>
<dbReference type="GO" id="GO:0019104">
    <property type="term" value="F:DNA N-glycosylase activity"/>
    <property type="evidence" value="ECO:0007669"/>
    <property type="project" value="InterPro"/>
</dbReference>
<accession>A0A6L2NER6</accession>
<dbReference type="PANTHER" id="PTHR46213:SF13">
    <property type="entry name" value="DEMETER-LIKE PROTEIN 2-RELATED"/>
    <property type="match status" value="1"/>
</dbReference>
<evidence type="ECO:0000256" key="3">
    <source>
        <dbReference type="ARBA" id="ARBA00023004"/>
    </source>
</evidence>
<comment type="caution">
    <text evidence="6">The sequence shown here is derived from an EMBL/GenBank/DDBJ whole genome shotgun (WGS) entry which is preliminary data.</text>
</comment>
<evidence type="ECO:0000256" key="2">
    <source>
        <dbReference type="ARBA" id="ARBA00022723"/>
    </source>
</evidence>
<dbReference type="InterPro" id="IPR044811">
    <property type="entry name" value="DME/ROS1"/>
</dbReference>
<comment type="cofactor">
    <cofactor evidence="1">
        <name>[4Fe-4S] cluster</name>
        <dbReference type="ChEBI" id="CHEBI:49883"/>
    </cofactor>
</comment>
<organism evidence="6">
    <name type="scientific">Tanacetum cinerariifolium</name>
    <name type="common">Dalmatian daisy</name>
    <name type="synonym">Chrysanthemum cinerariifolium</name>
    <dbReference type="NCBI Taxonomy" id="118510"/>
    <lineage>
        <taxon>Eukaryota</taxon>
        <taxon>Viridiplantae</taxon>
        <taxon>Streptophyta</taxon>
        <taxon>Embryophyta</taxon>
        <taxon>Tracheophyta</taxon>
        <taxon>Spermatophyta</taxon>
        <taxon>Magnoliopsida</taxon>
        <taxon>eudicotyledons</taxon>
        <taxon>Gunneridae</taxon>
        <taxon>Pentapetalae</taxon>
        <taxon>asterids</taxon>
        <taxon>campanulids</taxon>
        <taxon>Asterales</taxon>
        <taxon>Asteraceae</taxon>
        <taxon>Asteroideae</taxon>
        <taxon>Anthemideae</taxon>
        <taxon>Anthemidinae</taxon>
        <taxon>Tanacetum</taxon>
    </lineage>
</organism>
<sequence>MYVTPPSSHFDQEVNNSGSTYYSQTFEPIIEVPPSPEPEAKETLPIIGDIEDLFSEPDEEEIPIIRLNTAEFKETLKETMDSDNIYLPEADMSRALVSSSAEEAPNMHMPKKFVAKSRTMHIVFELPDFHPCLAGFEAREHDDPTPYLLAVTFPGEIRPSLEYTRNRVCISENNNQEETVKATVLIPCRTATRGSFPLNGTYFQVNEVFADDETSHVPLDVPRSQLRNLEIRELGCGFTATSIFKALSTGAIQRLFWKGSMCVRGFNRKTRKPRPLHRSFHITTAALAAENKKLGKR</sequence>